<dbReference type="AlphaFoldDB" id="A0A9P7UJN6"/>
<dbReference type="EMBL" id="CM032191">
    <property type="protein sequence ID" value="KAG7085772.1"/>
    <property type="molecule type" value="Genomic_DNA"/>
</dbReference>
<evidence type="ECO:0000313" key="1">
    <source>
        <dbReference type="EMBL" id="KAG7085772.1"/>
    </source>
</evidence>
<name>A0A9P7UJN6_9AGAR</name>
<protein>
    <submittedName>
        <fullName evidence="1">Uncharacterized protein</fullName>
    </submittedName>
</protein>
<dbReference type="GeneID" id="66072389"/>
<dbReference type="KEGG" id="more:E1B28_003313"/>
<keyword evidence="2" id="KW-1185">Reference proteome</keyword>
<dbReference type="RefSeq" id="XP_043002243.1">
    <property type="nucleotide sequence ID" value="XM_043160287.1"/>
</dbReference>
<evidence type="ECO:0000313" key="2">
    <source>
        <dbReference type="Proteomes" id="UP001049176"/>
    </source>
</evidence>
<dbReference type="Proteomes" id="UP001049176">
    <property type="component" value="Chromosome 11"/>
</dbReference>
<accession>A0A9P7UJN6</accession>
<sequence length="203" mass="23021">MFPPEAQIVSSSTALALFACTTYQLQTVNRVFYDVRKTEAIENDITLKKRSRLEDGGLKFVQHTTPQKQLPNFHAMEHDPPAYTEEQILTIYEDLLSNPEVAPQTVEIPVTQDESNEGRDQSLLMQLNQRLVMSTGSSNSSSESLSSILRRMTRAKREPTDHTKFNINMKTFTKDQGAYLRILDNLKVGSPALEWDVITPCSR</sequence>
<organism evidence="1 2">
    <name type="scientific">Marasmius oreades</name>
    <name type="common">fairy-ring Marasmius</name>
    <dbReference type="NCBI Taxonomy" id="181124"/>
    <lineage>
        <taxon>Eukaryota</taxon>
        <taxon>Fungi</taxon>
        <taxon>Dikarya</taxon>
        <taxon>Basidiomycota</taxon>
        <taxon>Agaricomycotina</taxon>
        <taxon>Agaricomycetes</taxon>
        <taxon>Agaricomycetidae</taxon>
        <taxon>Agaricales</taxon>
        <taxon>Marasmiineae</taxon>
        <taxon>Marasmiaceae</taxon>
        <taxon>Marasmius</taxon>
    </lineage>
</organism>
<gene>
    <name evidence="1" type="ORF">E1B28_003313</name>
</gene>
<proteinExistence type="predicted"/>
<reference evidence="1" key="1">
    <citation type="journal article" date="2021" name="Genome Biol. Evol.">
        <title>The assembled and annotated genome of the fairy-ring fungus Marasmius oreades.</title>
        <authorList>
            <person name="Hiltunen M."/>
            <person name="Ament-Velasquez S.L."/>
            <person name="Johannesson H."/>
        </authorList>
    </citation>
    <scope>NUCLEOTIDE SEQUENCE</scope>
    <source>
        <strain evidence="1">03SP1</strain>
    </source>
</reference>
<comment type="caution">
    <text evidence="1">The sequence shown here is derived from an EMBL/GenBank/DDBJ whole genome shotgun (WGS) entry which is preliminary data.</text>
</comment>